<dbReference type="RefSeq" id="WP_165230813.1">
    <property type="nucleotide sequence ID" value="NZ_JAAKZV010000005.1"/>
</dbReference>
<protein>
    <submittedName>
        <fullName evidence="1">Uncharacterized protein</fullName>
    </submittedName>
</protein>
<sequence>MREVTFTDVPEVDVRFLHGPSHHSGAQSTRAHLPHRVAPGETYTDAKVDYVLSTRLQPGTTQ</sequence>
<evidence type="ECO:0000313" key="1">
    <source>
        <dbReference type="EMBL" id="NGN62780.1"/>
    </source>
</evidence>
<accession>A0A6G4TTB4</accession>
<keyword evidence="2" id="KW-1185">Reference proteome</keyword>
<evidence type="ECO:0000313" key="2">
    <source>
        <dbReference type="Proteomes" id="UP000481583"/>
    </source>
</evidence>
<dbReference type="Proteomes" id="UP000481583">
    <property type="component" value="Unassembled WGS sequence"/>
</dbReference>
<proteinExistence type="predicted"/>
<organism evidence="1 2">
    <name type="scientific">Streptomyces coryli</name>
    <dbReference type="NCBI Taxonomy" id="1128680"/>
    <lineage>
        <taxon>Bacteria</taxon>
        <taxon>Bacillati</taxon>
        <taxon>Actinomycetota</taxon>
        <taxon>Actinomycetes</taxon>
        <taxon>Kitasatosporales</taxon>
        <taxon>Streptomycetaceae</taxon>
        <taxon>Streptomyces</taxon>
    </lineage>
</organism>
<dbReference type="AlphaFoldDB" id="A0A6G4TTB4"/>
<dbReference type="EMBL" id="JAAKZV010000005">
    <property type="protein sequence ID" value="NGN62780.1"/>
    <property type="molecule type" value="Genomic_DNA"/>
</dbReference>
<comment type="caution">
    <text evidence="1">The sequence shown here is derived from an EMBL/GenBank/DDBJ whole genome shotgun (WGS) entry which is preliminary data.</text>
</comment>
<reference evidence="1 2" key="1">
    <citation type="submission" date="2020-02" db="EMBL/GenBank/DDBJ databases">
        <title>Whole-genome analyses of novel actinobacteria.</title>
        <authorList>
            <person name="Sahin N."/>
        </authorList>
    </citation>
    <scope>NUCLEOTIDE SEQUENCE [LARGE SCALE GENOMIC DNA]</scope>
    <source>
        <strain evidence="1 2">A7024</strain>
    </source>
</reference>
<gene>
    <name evidence="1" type="ORF">G5C51_02535</name>
</gene>
<name>A0A6G4TTB4_9ACTN</name>